<dbReference type="EMBL" id="HBHX01059796">
    <property type="protein sequence ID" value="CAE0140006.1"/>
    <property type="molecule type" value="Transcribed_RNA"/>
</dbReference>
<name>A0A6T9LVN6_9EUKA</name>
<dbReference type="AlphaFoldDB" id="A0A6T9LVN6"/>
<evidence type="ECO:0000313" key="1">
    <source>
        <dbReference type="EMBL" id="CAE0140005.1"/>
    </source>
</evidence>
<dbReference type="EMBL" id="HBHX01059795">
    <property type="protein sequence ID" value="CAE0140005.1"/>
    <property type="molecule type" value="Transcribed_RNA"/>
</dbReference>
<sequence>MPDRMDGLADLAREVILQLTASRKADDIRRPWIRASMGQGIQPMFLGIQQHDGRATWVVKHNGDKDVRFPISREKHAVYLFVNGVLANATRSAEYYRDGVRIELLHFDHVLMFSYITSKATRRDFDSMIMILKSVI</sequence>
<protein>
    <submittedName>
        <fullName evidence="2">Uncharacterized protein</fullName>
    </submittedName>
</protein>
<gene>
    <name evidence="1" type="ORF">HERI1096_LOCUS33065</name>
    <name evidence="2" type="ORF">HERI1096_LOCUS33066</name>
</gene>
<proteinExistence type="predicted"/>
<evidence type="ECO:0000313" key="2">
    <source>
        <dbReference type="EMBL" id="CAE0140006.1"/>
    </source>
</evidence>
<organism evidence="2">
    <name type="scientific">Haptolina ericina</name>
    <dbReference type="NCBI Taxonomy" id="156174"/>
    <lineage>
        <taxon>Eukaryota</taxon>
        <taxon>Haptista</taxon>
        <taxon>Haptophyta</taxon>
        <taxon>Prymnesiophyceae</taxon>
        <taxon>Prymnesiales</taxon>
        <taxon>Prymnesiaceae</taxon>
        <taxon>Haptolina</taxon>
    </lineage>
</organism>
<accession>A0A6T9LVN6</accession>
<reference evidence="2" key="1">
    <citation type="submission" date="2021-01" db="EMBL/GenBank/DDBJ databases">
        <authorList>
            <person name="Corre E."/>
            <person name="Pelletier E."/>
            <person name="Niang G."/>
            <person name="Scheremetjew M."/>
            <person name="Finn R."/>
            <person name="Kale V."/>
            <person name="Holt S."/>
            <person name="Cochrane G."/>
            <person name="Meng A."/>
            <person name="Brown T."/>
            <person name="Cohen L."/>
        </authorList>
    </citation>
    <scope>NUCLEOTIDE SEQUENCE</scope>
    <source>
        <strain evidence="2">CCMP281</strain>
    </source>
</reference>